<proteinExistence type="predicted"/>
<accession>A0A024E9B7</accession>
<dbReference type="RefSeq" id="WP_010462425.1">
    <property type="nucleotide sequence ID" value="NZ_CP005960.1"/>
</dbReference>
<dbReference type="OrthoDB" id="7012739at2"/>
<reference evidence="2 3" key="1">
    <citation type="journal article" date="2012" name="J. Bacteriol.">
        <title>Genome sequence of cold-adapted Pseudomonas mandelii strain JR-1.</title>
        <authorList>
            <person name="Jang S.H."/>
            <person name="Kim J."/>
            <person name="Kim J."/>
            <person name="Hong S."/>
            <person name="Lee C."/>
        </authorList>
    </citation>
    <scope>NUCLEOTIDE SEQUENCE [LARGE SCALE GENOMIC DNA]</scope>
    <source>
        <strain evidence="2 3">JR-1</strain>
    </source>
</reference>
<evidence type="ECO:0000256" key="1">
    <source>
        <dbReference type="SAM" id="Coils"/>
    </source>
</evidence>
<keyword evidence="1" id="KW-0175">Coiled coil</keyword>
<evidence type="ECO:0000313" key="3">
    <source>
        <dbReference type="Proteomes" id="UP000026913"/>
    </source>
</evidence>
<protein>
    <submittedName>
        <fullName evidence="2">Uncharacterized protein</fullName>
    </submittedName>
</protein>
<sequence>MRDSIKATLQAWVSRLEAQTATETDYDDYEYFLDYKVLGAATFLKQVAYQQDDLELLAIATKVEMQVERLIKAEEDAEEEAERERQEMWEQVSEADEQIRAICIRHFYTEPAFSVDMSEYVSIVEASSDCFSDPYKLASLRRYVDEEQVLNKVFEKVKSRLRRTNLSGLVPTFDDVSKAFGIELKEVYRLANAHVERTIMKYAKAQSLA</sequence>
<dbReference type="HOGENOM" id="CLU_1314527_0_0_6"/>
<gene>
    <name evidence="2" type="ORF">OU5_2086</name>
</gene>
<name>A0A024E9B7_9PSED</name>
<organism evidence="2 3">
    <name type="scientific">Pseudomonas mandelii JR-1</name>
    <dbReference type="NCBI Taxonomy" id="1147786"/>
    <lineage>
        <taxon>Bacteria</taxon>
        <taxon>Pseudomonadati</taxon>
        <taxon>Pseudomonadota</taxon>
        <taxon>Gammaproteobacteria</taxon>
        <taxon>Pseudomonadales</taxon>
        <taxon>Pseudomonadaceae</taxon>
        <taxon>Pseudomonas</taxon>
    </lineage>
</organism>
<feature type="coiled-coil region" evidence="1">
    <location>
        <begin position="60"/>
        <end position="98"/>
    </location>
</feature>
<evidence type="ECO:0000313" key="2">
    <source>
        <dbReference type="EMBL" id="AHZ69165.1"/>
    </source>
</evidence>
<dbReference type="Proteomes" id="UP000026913">
    <property type="component" value="Chromosome"/>
</dbReference>
<dbReference type="AlphaFoldDB" id="A0A024E9B7"/>
<dbReference type="EMBL" id="CP005960">
    <property type="protein sequence ID" value="AHZ69165.1"/>
    <property type="molecule type" value="Genomic_DNA"/>
</dbReference>
<dbReference type="KEGG" id="pman:OU5_2086"/>